<evidence type="ECO:0000313" key="12">
    <source>
        <dbReference type="EMBL" id="QAB05533.1"/>
    </source>
</evidence>
<evidence type="ECO:0000256" key="3">
    <source>
        <dbReference type="ARBA" id="ARBA00022737"/>
    </source>
</evidence>
<keyword evidence="3" id="KW-0677">Repeat</keyword>
<evidence type="ECO:0000256" key="2">
    <source>
        <dbReference type="ARBA" id="ARBA00022723"/>
    </source>
</evidence>
<sequence length="811" mass="88562">MDNIERGDSSLTYGGTGDEQPQGDDQRAAINALIEQCRNTAGPEPKLMISNKHPVMLLNEMRRDAAYQLTAEKGDNLLRIFEMTLSVADKKFIGSGLSKKAAKQDAAEKALKEMFNILYVPDEDAVVKKAKKRTAQEVGGLEEEDGKEEESAATAEGGQEAGEEAAESHTDADGDDEMLGKKRAFPTHGANGHMLKAKKRKMHGPPTPKNALMQLNELKPGLTFQFVSQTGPVHAPVFTMSVEVNGQVFDGAGTTKKKAKLLAAEKALGSFVQFPNASEAHQAMGRQITNADFTSDSADVDVNLFNNFEGEKGKVIETMETAPAAVQNGSSHPPGRKAAVPSQPTGKNPVMILNELRPGLKYDFVSETGESHSKCFVMSVTVDSETFQGSGRNKKLAKARAAQAALTKIFNLEFSHAPGTQPVPREGALQVPQILADVVSKLVLDKFSELTDGFTSQYARRKVLAGFVMTQGPETDNAQVICVTTGTKCINGEYMSSQGQAVNDCHAEIMARRSLLRFLYSQLEMHLGSESEGSIFIKKENGGYCLKANIQFHLYISTAPCGDSRIFSPHEKEAELADRHPNRKARGQLRTKIESGEGTIPVKTSGAIQTWDGVLQGERLLTMSCSDKIARWNVLGIQGSLLSHFVEPIYIDSIVLGSLYHGDHLSRAVYARINNIENIYMPFMLNRPFLSGISNPESRQPGKAPNFSVNWCHGDEGLEVINATTGKTEQGPMSRVCKQSLFQHFDKLFGQVSSVTSQTITTRPKLYSEAKAGVMDYQLAKQQLFKAFQKSGLGSWVTKPIELDQFELISS</sequence>
<dbReference type="FunFam" id="3.30.160.20:FF:000011">
    <property type="entry name" value="double-stranded RNA-specific editase 1 isoform X1"/>
    <property type="match status" value="1"/>
</dbReference>
<dbReference type="GO" id="GO:0008251">
    <property type="term" value="F:tRNA-specific adenosine deaminase activity"/>
    <property type="evidence" value="ECO:0007669"/>
    <property type="project" value="TreeGrafter"/>
</dbReference>
<dbReference type="SUPFAM" id="SSF54768">
    <property type="entry name" value="dsRNA-binding domain-like"/>
    <property type="match status" value="3"/>
</dbReference>
<evidence type="ECO:0000256" key="8">
    <source>
        <dbReference type="PROSITE-ProRule" id="PRU00266"/>
    </source>
</evidence>
<dbReference type="SMART" id="SM00358">
    <property type="entry name" value="DSRM"/>
    <property type="match status" value="3"/>
</dbReference>
<proteinExistence type="evidence at transcript level"/>
<dbReference type="GO" id="GO:0003726">
    <property type="term" value="F:double-stranded RNA adenosine deaminase activity"/>
    <property type="evidence" value="ECO:0007669"/>
    <property type="project" value="TreeGrafter"/>
</dbReference>
<evidence type="ECO:0000259" key="10">
    <source>
        <dbReference type="PROSITE" id="PS50137"/>
    </source>
</evidence>
<dbReference type="Pfam" id="PF00035">
    <property type="entry name" value="dsrm"/>
    <property type="match status" value="3"/>
</dbReference>
<gene>
    <name evidence="12" type="primary">ADAR2b</name>
</gene>
<dbReference type="GO" id="GO:0005730">
    <property type="term" value="C:nucleolus"/>
    <property type="evidence" value="ECO:0007669"/>
    <property type="project" value="TreeGrafter"/>
</dbReference>
<dbReference type="PANTHER" id="PTHR10910:SF62">
    <property type="entry name" value="AT07585P-RELATED"/>
    <property type="match status" value="1"/>
</dbReference>
<feature type="domain" description="DRBM" evidence="10">
    <location>
        <begin position="362"/>
        <end position="411"/>
    </location>
</feature>
<dbReference type="GO" id="GO:0046872">
    <property type="term" value="F:metal ion binding"/>
    <property type="evidence" value="ECO:0007669"/>
    <property type="project" value="UniProtKB-KW"/>
</dbReference>
<keyword evidence="4" id="KW-0378">Hydrolase</keyword>
<feature type="region of interest" description="Disordered" evidence="9">
    <location>
        <begin position="1"/>
        <end position="24"/>
    </location>
</feature>
<comment type="subcellular location">
    <subcellularLocation>
        <location evidence="1">Nucleus</location>
    </subcellularLocation>
</comment>
<reference evidence="12" key="1">
    <citation type="submission" date="2018-08" db="EMBL/GenBank/DDBJ databases">
        <authorList>
            <person name="Rosani U."/>
            <person name="Bai C.-M."/>
        </authorList>
    </citation>
    <scope>NUCLEOTIDE SEQUENCE</scope>
    <source>
        <strain evidence="12">ADAR2b_38780</strain>
    </source>
</reference>
<dbReference type="EMBL" id="MH708891">
    <property type="protein sequence ID" value="QAB05533.1"/>
    <property type="molecule type" value="mRNA"/>
</dbReference>
<dbReference type="Gene3D" id="3.30.160.20">
    <property type="match status" value="3"/>
</dbReference>
<dbReference type="PROSITE" id="PS50141">
    <property type="entry name" value="A_DEAMIN_EDITASE"/>
    <property type="match status" value="1"/>
</dbReference>
<evidence type="ECO:0000259" key="11">
    <source>
        <dbReference type="PROSITE" id="PS50141"/>
    </source>
</evidence>
<evidence type="ECO:0000256" key="9">
    <source>
        <dbReference type="SAM" id="MobiDB-lite"/>
    </source>
</evidence>
<feature type="region of interest" description="Disordered" evidence="9">
    <location>
        <begin position="136"/>
        <end position="204"/>
    </location>
</feature>
<keyword evidence="7" id="KW-0539">Nucleus</keyword>
<dbReference type="InterPro" id="IPR002466">
    <property type="entry name" value="A_deamin"/>
</dbReference>
<dbReference type="InterPro" id="IPR014720">
    <property type="entry name" value="dsRBD_dom"/>
</dbReference>
<evidence type="ECO:0000256" key="5">
    <source>
        <dbReference type="ARBA" id="ARBA00022833"/>
    </source>
</evidence>
<dbReference type="GO" id="GO:0003725">
    <property type="term" value="F:double-stranded RNA binding"/>
    <property type="evidence" value="ECO:0007669"/>
    <property type="project" value="TreeGrafter"/>
</dbReference>
<feature type="domain" description="A to I editase" evidence="11">
    <location>
        <begin position="482"/>
        <end position="806"/>
    </location>
</feature>
<name>A0A5B7KYL6_HALDV</name>
<dbReference type="AlphaFoldDB" id="A0A5B7KYL6"/>
<keyword evidence="6 8" id="KW-0694">RNA-binding</keyword>
<dbReference type="GO" id="GO:0006396">
    <property type="term" value="P:RNA processing"/>
    <property type="evidence" value="ECO:0007669"/>
    <property type="project" value="InterPro"/>
</dbReference>
<keyword evidence="2" id="KW-0479">Metal-binding</keyword>
<evidence type="ECO:0000256" key="1">
    <source>
        <dbReference type="ARBA" id="ARBA00004123"/>
    </source>
</evidence>
<dbReference type="SMART" id="SM00552">
    <property type="entry name" value="ADEAMc"/>
    <property type="match status" value="1"/>
</dbReference>
<dbReference type="GO" id="GO:0006382">
    <property type="term" value="P:adenosine to inosine editing"/>
    <property type="evidence" value="ECO:0007669"/>
    <property type="project" value="TreeGrafter"/>
</dbReference>
<dbReference type="PANTHER" id="PTHR10910">
    <property type="entry name" value="EUKARYOTE SPECIFIC DSRNA BINDING PROTEIN"/>
    <property type="match status" value="1"/>
</dbReference>
<feature type="domain" description="DRBM" evidence="10">
    <location>
        <begin position="207"/>
        <end position="273"/>
    </location>
</feature>
<dbReference type="Pfam" id="PF02137">
    <property type="entry name" value="A_deamin"/>
    <property type="match status" value="1"/>
</dbReference>
<protein>
    <submittedName>
        <fullName evidence="12">Double-stranded RNA-specific adenosine deaminase 2b</fullName>
    </submittedName>
</protein>
<accession>A0A5B7KYL6</accession>
<organism evidence="12">
    <name type="scientific">Haliotis diversicolor</name>
    <name type="common">Abalone</name>
    <name type="synonym">Sulculus diversicolor</name>
    <dbReference type="NCBI Taxonomy" id="36095"/>
    <lineage>
        <taxon>Eukaryota</taxon>
        <taxon>Metazoa</taxon>
        <taxon>Spiralia</taxon>
        <taxon>Lophotrochozoa</taxon>
        <taxon>Mollusca</taxon>
        <taxon>Gastropoda</taxon>
        <taxon>Vetigastropoda</taxon>
        <taxon>Lepetellida</taxon>
        <taxon>Haliotoidea</taxon>
        <taxon>Haliotidae</taxon>
        <taxon>Haliotis</taxon>
    </lineage>
</organism>
<keyword evidence="5" id="KW-0862">Zinc</keyword>
<evidence type="ECO:0000256" key="6">
    <source>
        <dbReference type="ARBA" id="ARBA00022884"/>
    </source>
</evidence>
<dbReference type="InterPro" id="IPR044459">
    <property type="entry name" value="ADAR2_DSRM_2"/>
</dbReference>
<evidence type="ECO:0000256" key="7">
    <source>
        <dbReference type="ARBA" id="ARBA00023242"/>
    </source>
</evidence>
<feature type="region of interest" description="Disordered" evidence="9">
    <location>
        <begin position="325"/>
        <end position="348"/>
    </location>
</feature>
<dbReference type="PROSITE" id="PS50137">
    <property type="entry name" value="DS_RBD"/>
    <property type="match status" value="3"/>
</dbReference>
<dbReference type="FunFam" id="3.30.160.20:FF:000009">
    <property type="entry name" value="Adenosine deaminase RNA-specific B2 (inactive)"/>
    <property type="match status" value="1"/>
</dbReference>
<evidence type="ECO:0000256" key="4">
    <source>
        <dbReference type="ARBA" id="ARBA00022801"/>
    </source>
</evidence>
<dbReference type="CDD" id="cd19898">
    <property type="entry name" value="DSRM_RED1_rpt2"/>
    <property type="match status" value="1"/>
</dbReference>
<dbReference type="GO" id="GO:0005737">
    <property type="term" value="C:cytoplasm"/>
    <property type="evidence" value="ECO:0007669"/>
    <property type="project" value="TreeGrafter"/>
</dbReference>
<feature type="domain" description="DRBM" evidence="10">
    <location>
        <begin position="44"/>
        <end position="116"/>
    </location>
</feature>